<dbReference type="PANTHER" id="PTHR31399:SF0">
    <property type="entry name" value="DNA-DIRECTED PRIMASE_POLYMERASE PROTEIN"/>
    <property type="match status" value="1"/>
</dbReference>
<evidence type="ECO:0000256" key="3">
    <source>
        <dbReference type="ARBA" id="ARBA00044768"/>
    </source>
</evidence>
<dbReference type="GO" id="GO:0042276">
    <property type="term" value="P:error-prone translesion synthesis"/>
    <property type="evidence" value="ECO:0007669"/>
    <property type="project" value="InterPro"/>
</dbReference>
<evidence type="ECO:0000313" key="5">
    <source>
        <dbReference type="EMBL" id="QDZ25464.1"/>
    </source>
</evidence>
<dbReference type="EMBL" id="CP031050">
    <property type="protein sequence ID" value="QDZ25464.1"/>
    <property type="molecule type" value="Genomic_DNA"/>
</dbReference>
<organism evidence="5 6">
    <name type="scientific">Chloropicon primus</name>
    <dbReference type="NCBI Taxonomy" id="1764295"/>
    <lineage>
        <taxon>Eukaryota</taxon>
        <taxon>Viridiplantae</taxon>
        <taxon>Chlorophyta</taxon>
        <taxon>Chloropicophyceae</taxon>
        <taxon>Chloropicales</taxon>
        <taxon>Chloropicaceae</taxon>
        <taxon>Chloropicon</taxon>
    </lineage>
</organism>
<evidence type="ECO:0000256" key="4">
    <source>
        <dbReference type="ARBA" id="ARBA00047303"/>
    </source>
</evidence>
<dbReference type="GO" id="GO:0031297">
    <property type="term" value="P:replication fork processing"/>
    <property type="evidence" value="ECO:0007669"/>
    <property type="project" value="TreeGrafter"/>
</dbReference>
<dbReference type="GO" id="GO:0006264">
    <property type="term" value="P:mitochondrial DNA replication"/>
    <property type="evidence" value="ECO:0007669"/>
    <property type="project" value="TreeGrafter"/>
</dbReference>
<dbReference type="Pfam" id="PF03121">
    <property type="entry name" value="Herpes_UL52"/>
    <property type="match status" value="1"/>
</dbReference>
<dbReference type="EC" id="2.7.7.102" evidence="3"/>
<comment type="catalytic activity">
    <reaction evidence="2">
        <text>ssDNA + n NTP = ssDNA/pppN(pN)n-1 hybrid + (n-1) diphosphate.</text>
        <dbReference type="EC" id="2.7.7.102"/>
    </reaction>
</comment>
<dbReference type="GO" id="GO:0009411">
    <property type="term" value="P:response to UV"/>
    <property type="evidence" value="ECO:0007669"/>
    <property type="project" value="TreeGrafter"/>
</dbReference>
<dbReference type="InterPro" id="IPR044917">
    <property type="entry name" value="PRIMPOL"/>
</dbReference>
<keyword evidence="6" id="KW-1185">Reference proteome</keyword>
<dbReference type="GO" id="GO:0005634">
    <property type="term" value="C:nucleus"/>
    <property type="evidence" value="ECO:0007669"/>
    <property type="project" value="TreeGrafter"/>
</dbReference>
<accession>A0A5B8N105</accession>
<dbReference type="GO" id="GO:0003887">
    <property type="term" value="F:DNA-directed DNA polymerase activity"/>
    <property type="evidence" value="ECO:0007669"/>
    <property type="project" value="UniProtKB-EC"/>
</dbReference>
<comment type="catalytic activity">
    <reaction evidence="4">
        <text>DNA(n) + a 2'-deoxyribonucleoside 5'-triphosphate = DNA(n+1) + diphosphate</text>
        <dbReference type="Rhea" id="RHEA:22508"/>
        <dbReference type="Rhea" id="RHEA-COMP:17339"/>
        <dbReference type="Rhea" id="RHEA-COMP:17340"/>
        <dbReference type="ChEBI" id="CHEBI:33019"/>
        <dbReference type="ChEBI" id="CHEBI:61560"/>
        <dbReference type="ChEBI" id="CHEBI:173112"/>
        <dbReference type="EC" id="2.7.7.7"/>
    </reaction>
    <physiologicalReaction direction="left-to-right" evidence="4">
        <dbReference type="Rhea" id="RHEA:22509"/>
    </physiologicalReaction>
</comment>
<dbReference type="STRING" id="1764295.A0A5B8N105"/>
<dbReference type="GO" id="GO:0005759">
    <property type="term" value="C:mitochondrial matrix"/>
    <property type="evidence" value="ECO:0007669"/>
    <property type="project" value="TreeGrafter"/>
</dbReference>
<dbReference type="OrthoDB" id="5988181at2759"/>
<sequence length="486" mass="54794">MAGGGRISFARRECQATCLPSFDPVGSFRGRNLASDPFKTFSRQKQMFQWVDGLGATEKRSVKYFTFETSVVRSASSSFSSSQEHRRTKRVFLATTLRRFWRHYSIMPALSRHHYELIREGEPCSMYFDLEFAVKHNAGLTAQGDHLVDVVLELTARELLERFGLGIDLGKDVVELDSSTETKWSRHLIIHCGGNSLLASNAHAGAIALSVVNRLFSKLEEDGGDRYRSLLVRNGEGAETPLIDLSVYSRNRTFRIFKSSKFGKHAELRSTSRFVGGDYLKEEAGQVNADQKDKTFFLSSLVCGQCPKEKKLLHCEEVLRVASESKPFNPTSRSNARAGCASAPARIEEGDGHLAKFPLLASFIARTMSPDGQPLGRIRSHVHFVESGTIILNLATNRYCSRIKRQHKSNGVFLVVDCSLGYWWQKCYDPDCRSYRGDPQALPLDVLVEVSEEIQQVAEDEDFLRAIDEIEERHLHCQNKHVVSKY</sequence>
<evidence type="ECO:0000256" key="1">
    <source>
        <dbReference type="ARBA" id="ARBA00026139"/>
    </source>
</evidence>
<proteinExistence type="predicted"/>
<dbReference type="AlphaFoldDB" id="A0A5B8N105"/>
<protein>
    <recommendedName>
        <fullName evidence="1">DNA-directed primase/polymerase protein</fullName>
        <ecNumber evidence="3">2.7.7.102</ecNumber>
    </recommendedName>
</protein>
<name>A0A5B8N105_9CHLO</name>
<evidence type="ECO:0000256" key="2">
    <source>
        <dbReference type="ARBA" id="ARBA00044677"/>
    </source>
</evidence>
<reference evidence="5 6" key="1">
    <citation type="submission" date="2018-07" db="EMBL/GenBank/DDBJ databases">
        <title>The complete nuclear genome of the prasinophyte Chloropicon primus (CCMP1205).</title>
        <authorList>
            <person name="Pombert J.-F."/>
            <person name="Otis C."/>
            <person name="Turmel M."/>
            <person name="Lemieux C."/>
        </authorList>
    </citation>
    <scope>NUCLEOTIDE SEQUENCE [LARGE SCALE GENOMIC DNA]</scope>
    <source>
        <strain evidence="5 6">CCMP1205</strain>
    </source>
</reference>
<evidence type="ECO:0000313" key="6">
    <source>
        <dbReference type="Proteomes" id="UP000316726"/>
    </source>
</evidence>
<dbReference type="GO" id="GO:0003682">
    <property type="term" value="F:chromatin binding"/>
    <property type="evidence" value="ECO:0007669"/>
    <property type="project" value="TreeGrafter"/>
</dbReference>
<dbReference type="PANTHER" id="PTHR31399">
    <property type="entry name" value="DNA-DIRECTED PRIMASE / POLYMERASE PROTEIN"/>
    <property type="match status" value="1"/>
</dbReference>
<dbReference type="Proteomes" id="UP000316726">
    <property type="component" value="Chromosome 17"/>
</dbReference>
<gene>
    <name evidence="5" type="ORF">A3770_17p79820</name>
</gene>